<dbReference type="AlphaFoldDB" id="A0A7Y6I804"/>
<dbReference type="GO" id="GO:0009372">
    <property type="term" value="P:quorum sensing"/>
    <property type="evidence" value="ECO:0007669"/>
    <property type="project" value="UniProtKB-KW"/>
</dbReference>
<dbReference type="PRINTS" id="PR01549">
    <property type="entry name" value="AUTOINDCRSYN"/>
</dbReference>
<reference evidence="7 8" key="1">
    <citation type="submission" date="2020-06" db="EMBL/GenBank/DDBJ databases">
        <title>Nonomuraea sp. SMC257, a novel actinomycete isolated from soil.</title>
        <authorList>
            <person name="Chanama M."/>
        </authorList>
    </citation>
    <scope>NUCLEOTIDE SEQUENCE [LARGE SCALE GENOMIC DNA]</scope>
    <source>
        <strain evidence="7 8">SMC257</strain>
    </source>
</reference>
<dbReference type="Proteomes" id="UP000586042">
    <property type="component" value="Unassembled WGS sequence"/>
</dbReference>
<dbReference type="Gene3D" id="3.40.630.30">
    <property type="match status" value="1"/>
</dbReference>
<protein>
    <recommendedName>
        <fullName evidence="1">acyl-homoserine-lactone synthase</fullName>
        <ecNumber evidence="1">2.3.1.184</ecNumber>
    </recommendedName>
</protein>
<evidence type="ECO:0000256" key="5">
    <source>
        <dbReference type="ARBA" id="ARBA00022929"/>
    </source>
</evidence>
<dbReference type="PANTHER" id="PTHR39322:SF1">
    <property type="entry name" value="ISOVALERYL-HOMOSERINE LACTONE SYNTHASE"/>
    <property type="match status" value="1"/>
</dbReference>
<gene>
    <name evidence="7" type="ORF">HTZ77_17870</name>
</gene>
<dbReference type="PROSITE" id="PS00949">
    <property type="entry name" value="AUTOINDUCER_SYNTH_1"/>
    <property type="match status" value="1"/>
</dbReference>
<keyword evidence="8" id="KW-1185">Reference proteome</keyword>
<comment type="catalytic activity">
    <reaction evidence="6">
        <text>a fatty acyl-[ACP] + S-adenosyl-L-methionine = an N-acyl-L-homoserine lactone + S-methyl-5'-thioadenosine + holo-[ACP] + H(+)</text>
        <dbReference type="Rhea" id="RHEA:10096"/>
        <dbReference type="Rhea" id="RHEA-COMP:9685"/>
        <dbReference type="Rhea" id="RHEA-COMP:14125"/>
        <dbReference type="ChEBI" id="CHEBI:15378"/>
        <dbReference type="ChEBI" id="CHEBI:17509"/>
        <dbReference type="ChEBI" id="CHEBI:55474"/>
        <dbReference type="ChEBI" id="CHEBI:59789"/>
        <dbReference type="ChEBI" id="CHEBI:64479"/>
        <dbReference type="ChEBI" id="CHEBI:138651"/>
        <dbReference type="EC" id="2.3.1.184"/>
    </reaction>
</comment>
<evidence type="ECO:0000256" key="1">
    <source>
        <dbReference type="ARBA" id="ARBA00012340"/>
    </source>
</evidence>
<dbReference type="EC" id="2.3.1.184" evidence="1"/>
<dbReference type="RefSeq" id="WP_175590717.1">
    <property type="nucleotide sequence ID" value="NZ_JABWGN010000006.1"/>
</dbReference>
<dbReference type="SUPFAM" id="SSF55729">
    <property type="entry name" value="Acyl-CoA N-acyltransferases (Nat)"/>
    <property type="match status" value="1"/>
</dbReference>
<dbReference type="GO" id="GO:0061579">
    <property type="term" value="F:N-acyl homoserine lactone synthase activity"/>
    <property type="evidence" value="ECO:0007669"/>
    <property type="project" value="UniProtKB-EC"/>
</dbReference>
<keyword evidence="2" id="KW-0673">Quorum sensing</keyword>
<name>A0A7Y6I804_9ACTN</name>
<dbReference type="EMBL" id="JABWGN010000006">
    <property type="protein sequence ID" value="NUW33284.1"/>
    <property type="molecule type" value="Genomic_DNA"/>
</dbReference>
<evidence type="ECO:0000256" key="4">
    <source>
        <dbReference type="ARBA" id="ARBA00022691"/>
    </source>
</evidence>
<keyword evidence="4" id="KW-0949">S-adenosyl-L-methionine</keyword>
<dbReference type="InterPro" id="IPR018311">
    <property type="entry name" value="Autoind_synth_CS"/>
</dbReference>
<dbReference type="Pfam" id="PF00765">
    <property type="entry name" value="Autoind_synth"/>
    <property type="match status" value="1"/>
</dbReference>
<dbReference type="GO" id="GO:0007165">
    <property type="term" value="P:signal transduction"/>
    <property type="evidence" value="ECO:0007669"/>
    <property type="project" value="TreeGrafter"/>
</dbReference>
<sequence length="204" mass="22678">MDGSSGNGCARRIMVGRAGELPPWLLDGMFRLRHAVFYERLRWDVDSRDGRELDRYDDCDPVYVISYGEDCRKVTGCCRLLRTDGPYMLRDVFPEALRGAPAPRDPAVWEASRLATDRGWSRGVATGLGSVARALVREVFRWVDRHGDTVLAFSSVDLERGLNAMGVPTRRFGDGRATRLDGLACSAYSMSTAAFLRGALPARE</sequence>
<accession>A0A7Y6I804</accession>
<evidence type="ECO:0000313" key="7">
    <source>
        <dbReference type="EMBL" id="NUW33284.1"/>
    </source>
</evidence>
<evidence type="ECO:0000313" key="8">
    <source>
        <dbReference type="Proteomes" id="UP000586042"/>
    </source>
</evidence>
<dbReference type="InterPro" id="IPR016181">
    <property type="entry name" value="Acyl_CoA_acyltransferase"/>
</dbReference>
<dbReference type="PANTHER" id="PTHR39322">
    <property type="entry name" value="ACYL-HOMOSERINE-LACTONE SYNTHASE"/>
    <property type="match status" value="1"/>
</dbReference>
<evidence type="ECO:0000256" key="2">
    <source>
        <dbReference type="ARBA" id="ARBA00022654"/>
    </source>
</evidence>
<organism evidence="7 8">
    <name type="scientific">Nonomuraea montanisoli</name>
    <dbReference type="NCBI Taxonomy" id="2741721"/>
    <lineage>
        <taxon>Bacteria</taxon>
        <taxon>Bacillati</taxon>
        <taxon>Actinomycetota</taxon>
        <taxon>Actinomycetes</taxon>
        <taxon>Streptosporangiales</taxon>
        <taxon>Streptosporangiaceae</taxon>
        <taxon>Nonomuraea</taxon>
    </lineage>
</organism>
<evidence type="ECO:0000256" key="3">
    <source>
        <dbReference type="ARBA" id="ARBA00022679"/>
    </source>
</evidence>
<comment type="caution">
    <text evidence="7">The sequence shown here is derived from an EMBL/GenBank/DDBJ whole genome shotgun (WGS) entry which is preliminary data.</text>
</comment>
<dbReference type="PROSITE" id="PS51187">
    <property type="entry name" value="AUTOINDUCER_SYNTH_2"/>
    <property type="match status" value="1"/>
</dbReference>
<dbReference type="InterPro" id="IPR001690">
    <property type="entry name" value="Autoind_synthase"/>
</dbReference>
<keyword evidence="5" id="KW-0071">Autoinducer synthesis</keyword>
<evidence type="ECO:0000256" key="6">
    <source>
        <dbReference type="ARBA" id="ARBA00048576"/>
    </source>
</evidence>
<proteinExistence type="predicted"/>
<keyword evidence="3 7" id="KW-0808">Transferase</keyword>